<organism evidence="1 2">
    <name type="scientific">Dysgonomonas alginatilytica</name>
    <dbReference type="NCBI Taxonomy" id="1605892"/>
    <lineage>
        <taxon>Bacteria</taxon>
        <taxon>Pseudomonadati</taxon>
        <taxon>Bacteroidota</taxon>
        <taxon>Bacteroidia</taxon>
        <taxon>Bacteroidales</taxon>
        <taxon>Dysgonomonadaceae</taxon>
        <taxon>Dysgonomonas</taxon>
    </lineage>
</organism>
<evidence type="ECO:0000313" key="1">
    <source>
        <dbReference type="EMBL" id="PXV58394.1"/>
    </source>
</evidence>
<dbReference type="Proteomes" id="UP000247973">
    <property type="component" value="Unassembled WGS sequence"/>
</dbReference>
<accession>A0A2V3PHM6</accession>
<dbReference type="AlphaFoldDB" id="A0A2V3PHM6"/>
<gene>
    <name evidence="1" type="ORF">CLV62_1493</name>
</gene>
<dbReference type="EMBL" id="QICL01000049">
    <property type="protein sequence ID" value="PXV58394.1"/>
    <property type="molecule type" value="Genomic_DNA"/>
</dbReference>
<keyword evidence="2" id="KW-1185">Reference proteome</keyword>
<protein>
    <submittedName>
        <fullName evidence="1">Uncharacterized protein</fullName>
    </submittedName>
</protein>
<evidence type="ECO:0000313" key="2">
    <source>
        <dbReference type="Proteomes" id="UP000247973"/>
    </source>
</evidence>
<comment type="caution">
    <text evidence="1">The sequence shown here is derived from an EMBL/GenBank/DDBJ whole genome shotgun (WGS) entry which is preliminary data.</text>
</comment>
<sequence length="148" mass="17879">MRKLSTYTHARYCTDEVDLLAGLGEVEEAMEHFRRIDKRIPNYFYVRRSKLKEKLMIVVTKGLKADEFRYREHIFKPERQFKPYEDFGYVGRRLTRLTIYGWDWNEFWLCANSIAHQNLSLKYADIFLMDGDMLVVPCENFLGEYRIE</sequence>
<name>A0A2V3PHM6_9BACT</name>
<dbReference type="RefSeq" id="WP_110312649.1">
    <property type="nucleotide sequence ID" value="NZ_QICL01000049.1"/>
</dbReference>
<reference evidence="1 2" key="1">
    <citation type="submission" date="2018-03" db="EMBL/GenBank/DDBJ databases">
        <title>Genomic Encyclopedia of Archaeal and Bacterial Type Strains, Phase II (KMG-II): from individual species to whole genera.</title>
        <authorList>
            <person name="Goeker M."/>
        </authorList>
    </citation>
    <scope>NUCLEOTIDE SEQUENCE [LARGE SCALE GENOMIC DNA]</scope>
    <source>
        <strain evidence="1 2">DSM 100214</strain>
    </source>
</reference>
<proteinExistence type="predicted"/>